<proteinExistence type="inferred from homology"/>
<dbReference type="Proteomes" id="UP001629113">
    <property type="component" value="Unassembled WGS sequence"/>
</dbReference>
<dbReference type="EMBL" id="JBFCZG010000006">
    <property type="protein sequence ID" value="KAL3420940.1"/>
    <property type="molecule type" value="Genomic_DNA"/>
</dbReference>
<feature type="compositionally biased region" description="Acidic residues" evidence="6">
    <location>
        <begin position="535"/>
        <end position="573"/>
    </location>
</feature>
<comment type="function">
    <text evidence="1">Has a role in a nucleosome assembly pathway that is required for the integrity of heterochromatin and proper chromosome segregation.</text>
</comment>
<evidence type="ECO:0000256" key="2">
    <source>
        <dbReference type="ARBA" id="ARBA00004123"/>
    </source>
</evidence>
<comment type="subcellular location">
    <subcellularLocation>
        <location evidence="2">Nucleus</location>
    </subcellularLocation>
</comment>
<feature type="compositionally biased region" description="Acidic residues" evidence="6">
    <location>
        <begin position="498"/>
        <end position="515"/>
    </location>
</feature>
<feature type="compositionally biased region" description="Basic and acidic residues" evidence="6">
    <location>
        <begin position="575"/>
        <end position="587"/>
    </location>
</feature>
<evidence type="ECO:0000313" key="8">
    <source>
        <dbReference type="Proteomes" id="UP001629113"/>
    </source>
</evidence>
<evidence type="ECO:0000256" key="5">
    <source>
        <dbReference type="ARBA" id="ARBA00023242"/>
    </source>
</evidence>
<evidence type="ECO:0000256" key="1">
    <source>
        <dbReference type="ARBA" id="ARBA00002687"/>
    </source>
</evidence>
<evidence type="ECO:0000313" key="7">
    <source>
        <dbReference type="EMBL" id="KAL3420940.1"/>
    </source>
</evidence>
<protein>
    <recommendedName>
        <fullName evidence="4">Histone transcription regulator 3 homolog</fullName>
    </recommendedName>
</protein>
<accession>A0ABR4PCA8</accession>
<evidence type="ECO:0000256" key="4">
    <source>
        <dbReference type="ARBA" id="ARBA00014848"/>
    </source>
</evidence>
<dbReference type="PANTHER" id="PTHR15502:SF7">
    <property type="entry name" value="CALCINEURIN-BINDING PROTEIN CABIN-1"/>
    <property type="match status" value="1"/>
</dbReference>
<feature type="compositionally biased region" description="Polar residues" evidence="6">
    <location>
        <begin position="444"/>
        <end position="461"/>
    </location>
</feature>
<keyword evidence="8" id="KW-1185">Reference proteome</keyword>
<evidence type="ECO:0000256" key="6">
    <source>
        <dbReference type="SAM" id="MobiDB-lite"/>
    </source>
</evidence>
<comment type="similarity">
    <text evidence="3">Belongs to the HIR3 family.</text>
</comment>
<feature type="compositionally biased region" description="Polar residues" evidence="6">
    <location>
        <begin position="468"/>
        <end position="477"/>
    </location>
</feature>
<dbReference type="InterPro" id="IPR033053">
    <property type="entry name" value="Hir3/CABIN1"/>
</dbReference>
<gene>
    <name evidence="7" type="ORF">PVAG01_07385</name>
</gene>
<comment type="caution">
    <text evidence="7">The sequence shown here is derived from an EMBL/GenBank/DDBJ whole genome shotgun (WGS) entry which is preliminary data.</text>
</comment>
<sequence length="587" mass="66448">MYRRPAHDEMGKYKVWKYAANLFRKALLDKPKYWMNHYMLGKCLWKLYCKAPVDEKDRASRPNMSDFLQSFVRAIETAPKQKDTRSELTLEPHYKLMSIVHRLVMMRDMEPQEGANLLQRQPFAIRKGEEVNIKTVSEWDTYILECFRHIRNADKSHWHHRMISRVVNILYNPSESNFTQATAARNEFRESILTKTMHVQVWKPEAERPGRHHVYMERYVRLIIKILFDLEDKTSMEGLAKRVRKRAGDYWQFNIVWQECCMAYLKLIRKFGSIPPNTEDVFKGVSRDEFELFSQRLEEWMANPDLNHPALDALREVIELKKLNQNLMKGVSIDDAIHDAYAVLYSKVSGDVPLPDLTQATGGISQLDGEGSFRSQGPMSLNNLVMNMNGPPVPANASGSAAPISLGNAESVPHPRRVGIRRTEVIKKAEAAITKAAEVARPSISATSRPSLSHPTVTLASNAAPHPSASTPRNNYSAHKESEAKDDSSAPGSVHDSADDESDLSDVPDMEDADEASIFPNLHSRETNNGQESSAGEEEEEEEGEEEDGDEEDEGEEEEADEEAEQEFGEGEDGPSPRKDSDTNMEG</sequence>
<organism evidence="7 8">
    <name type="scientific">Phlyctema vagabunda</name>
    <dbReference type="NCBI Taxonomy" id="108571"/>
    <lineage>
        <taxon>Eukaryota</taxon>
        <taxon>Fungi</taxon>
        <taxon>Dikarya</taxon>
        <taxon>Ascomycota</taxon>
        <taxon>Pezizomycotina</taxon>
        <taxon>Leotiomycetes</taxon>
        <taxon>Helotiales</taxon>
        <taxon>Dermateaceae</taxon>
        <taxon>Phlyctema</taxon>
    </lineage>
</organism>
<evidence type="ECO:0000256" key="3">
    <source>
        <dbReference type="ARBA" id="ARBA00007335"/>
    </source>
</evidence>
<reference evidence="7 8" key="1">
    <citation type="submission" date="2024-06" db="EMBL/GenBank/DDBJ databases">
        <title>Complete genome of Phlyctema vagabunda strain 19-DSS-EL-015.</title>
        <authorList>
            <person name="Fiorenzani C."/>
        </authorList>
    </citation>
    <scope>NUCLEOTIDE SEQUENCE [LARGE SCALE GENOMIC DNA]</scope>
    <source>
        <strain evidence="7 8">19-DSS-EL-015</strain>
    </source>
</reference>
<keyword evidence="5" id="KW-0539">Nucleus</keyword>
<name>A0ABR4PCA8_9HELO</name>
<dbReference type="PANTHER" id="PTHR15502">
    <property type="entry name" value="CALCINEURIN-BINDING PROTEIN CABIN 1-RELATED"/>
    <property type="match status" value="1"/>
</dbReference>
<feature type="compositionally biased region" description="Basic and acidic residues" evidence="6">
    <location>
        <begin position="478"/>
        <end position="488"/>
    </location>
</feature>
<feature type="region of interest" description="Disordered" evidence="6">
    <location>
        <begin position="436"/>
        <end position="587"/>
    </location>
</feature>